<dbReference type="KEGG" id="sfy:GFH48_02890"/>
<keyword evidence="4 5" id="KW-0408">Iron</keyword>
<dbReference type="NCBIfam" id="TIGR01263">
    <property type="entry name" value="4HPPD"/>
    <property type="match status" value="1"/>
</dbReference>
<gene>
    <name evidence="7" type="primary">hppD</name>
    <name evidence="7" type="ORF">GFH48_02890</name>
</gene>
<dbReference type="InterPro" id="IPR004360">
    <property type="entry name" value="Glyas_Fos-R_dOase_dom"/>
</dbReference>
<dbReference type="Gene3D" id="3.10.180.10">
    <property type="entry name" value="2,3-Dihydroxybiphenyl 1,2-Dioxygenase, domain 1"/>
    <property type="match status" value="2"/>
</dbReference>
<reference evidence="7 8" key="1">
    <citation type="submission" date="2019-10" db="EMBL/GenBank/DDBJ databases">
        <title>A novel species.</title>
        <authorList>
            <person name="Gao J."/>
        </authorList>
    </citation>
    <scope>NUCLEOTIDE SEQUENCE [LARGE SCALE GENOMIC DNA]</scope>
    <source>
        <strain evidence="7 8">QMT-28</strain>
    </source>
</reference>
<evidence type="ECO:0000313" key="8">
    <source>
        <dbReference type="Proteomes" id="UP000326179"/>
    </source>
</evidence>
<dbReference type="GO" id="GO:0006572">
    <property type="term" value="P:L-tyrosine catabolic process"/>
    <property type="evidence" value="ECO:0007669"/>
    <property type="project" value="TreeGrafter"/>
</dbReference>
<keyword evidence="2 5" id="KW-0479">Metal-binding</keyword>
<feature type="binding site" evidence="5">
    <location>
        <position position="175"/>
    </location>
    <ligand>
        <name>Fe cation</name>
        <dbReference type="ChEBI" id="CHEBI:24875"/>
    </ligand>
</feature>
<comment type="similarity">
    <text evidence="1">Belongs to the 4HPPD family.</text>
</comment>
<dbReference type="InterPro" id="IPR029068">
    <property type="entry name" value="Glyas_Bleomycin-R_OHBP_Dase"/>
</dbReference>
<feature type="domain" description="VOC" evidence="6">
    <location>
        <begin position="14"/>
        <end position="143"/>
    </location>
</feature>
<dbReference type="AlphaFoldDB" id="A0A5Q0L6F7"/>
<accession>A0A5Q0L6F7</accession>
<dbReference type="Proteomes" id="UP000326179">
    <property type="component" value="Chromosome"/>
</dbReference>
<evidence type="ECO:0000256" key="3">
    <source>
        <dbReference type="ARBA" id="ARBA00022737"/>
    </source>
</evidence>
<keyword evidence="7" id="KW-0560">Oxidoreductase</keyword>
<dbReference type="EMBL" id="CP045643">
    <property type="protein sequence ID" value="QFZ72344.1"/>
    <property type="molecule type" value="Genomic_DNA"/>
</dbReference>
<evidence type="ECO:0000256" key="4">
    <source>
        <dbReference type="ARBA" id="ARBA00023004"/>
    </source>
</evidence>
<keyword evidence="7" id="KW-0223">Dioxygenase</keyword>
<feature type="binding site" evidence="5">
    <location>
        <position position="255"/>
    </location>
    <ligand>
        <name>Fe cation</name>
        <dbReference type="ChEBI" id="CHEBI:24875"/>
    </ligand>
</feature>
<dbReference type="RefSeq" id="WP_153286714.1">
    <property type="nucleotide sequence ID" value="NZ_CP045643.1"/>
</dbReference>
<evidence type="ECO:0000259" key="6">
    <source>
        <dbReference type="PROSITE" id="PS51819"/>
    </source>
</evidence>
<dbReference type="SUPFAM" id="SSF54593">
    <property type="entry name" value="Glyoxalase/Bleomycin resistance protein/Dihydroxybiphenyl dioxygenase"/>
    <property type="match status" value="1"/>
</dbReference>
<dbReference type="PROSITE" id="PS51819">
    <property type="entry name" value="VOC"/>
    <property type="match status" value="2"/>
</dbReference>
<dbReference type="Pfam" id="PF00903">
    <property type="entry name" value="Glyoxalase"/>
    <property type="match status" value="1"/>
</dbReference>
<keyword evidence="7" id="KW-0670">Pyruvate</keyword>
<dbReference type="PIRSF" id="PIRSF009283">
    <property type="entry name" value="HPP_dOase"/>
    <property type="match status" value="1"/>
</dbReference>
<dbReference type="CDD" id="cd07250">
    <property type="entry name" value="HPPD_C_like"/>
    <property type="match status" value="1"/>
</dbReference>
<feature type="binding site" evidence="5">
    <location>
        <position position="334"/>
    </location>
    <ligand>
        <name>Fe cation</name>
        <dbReference type="ChEBI" id="CHEBI:24875"/>
    </ligand>
</feature>
<dbReference type="GO" id="GO:0003868">
    <property type="term" value="F:4-hydroxyphenylpyruvate dioxygenase activity"/>
    <property type="evidence" value="ECO:0007669"/>
    <property type="project" value="UniProtKB-EC"/>
</dbReference>
<dbReference type="PANTHER" id="PTHR11959">
    <property type="entry name" value="4-HYDROXYPHENYLPYRUVATE DIOXYGENASE"/>
    <property type="match status" value="1"/>
</dbReference>
<dbReference type="InterPro" id="IPR041736">
    <property type="entry name" value="4OHPhenylPyrv_dOase_N"/>
</dbReference>
<dbReference type="InterPro" id="IPR037523">
    <property type="entry name" value="VOC_core"/>
</dbReference>
<sequence>MVRASRPAVVPDLTVNHVEFYVADALQQAARFAAEYGFDPFATSGALGGHSDHFSVALRQGDIVLVVTEPRSAGHPAHAYVSAHGDGVADIALRTTDARAAFGRAVDGGARPLTPPGQPEGSPGALTAAIHGFGDVRHTFVQAPDRAGDKIFLPGFPDTPDLSPHTGTALLDIDHFAVCLHPGTIDAAVKFYESALGFRLVFEEQIGVGTQAMRSRVVQSESRAVTLTLIEPDPTGDPGQIDAFLDSHLGEGVQHIAFRTEDVVHTVATLGERGVRFLQTPDSYYELLGRRLTPTGHTTEDLRELNVLADEDHGGQLFQIFTQSTHPRRTFFLEIIERLGARTFGSSNIKALYEAVEAERIKTGILS</sequence>
<protein>
    <submittedName>
        <fullName evidence="7">4-hydroxyphenylpyruvate dioxygenase</fullName>
        <ecNumber evidence="7">1.13.11.27</ecNumber>
    </submittedName>
</protein>
<evidence type="ECO:0000313" key="7">
    <source>
        <dbReference type="EMBL" id="QFZ72344.1"/>
    </source>
</evidence>
<keyword evidence="8" id="KW-1185">Reference proteome</keyword>
<keyword evidence="3" id="KW-0677">Repeat</keyword>
<feature type="domain" description="VOC" evidence="6">
    <location>
        <begin position="172"/>
        <end position="323"/>
    </location>
</feature>
<dbReference type="PANTHER" id="PTHR11959:SF1">
    <property type="entry name" value="4-HYDROXYPHENYLPYRUVATE DIOXYGENASE"/>
    <property type="match status" value="1"/>
</dbReference>
<dbReference type="Pfam" id="PF14696">
    <property type="entry name" value="Glyoxalase_5"/>
    <property type="match status" value="1"/>
</dbReference>
<evidence type="ECO:0000256" key="1">
    <source>
        <dbReference type="ARBA" id="ARBA00005877"/>
    </source>
</evidence>
<evidence type="ECO:0000256" key="5">
    <source>
        <dbReference type="PIRSR" id="PIRSR009283-1"/>
    </source>
</evidence>
<name>A0A5Q0L6F7_9ACTN</name>
<dbReference type="InterPro" id="IPR005956">
    <property type="entry name" value="4OHPhenylPyrv_dOase"/>
</dbReference>
<evidence type="ECO:0000256" key="2">
    <source>
        <dbReference type="ARBA" id="ARBA00022723"/>
    </source>
</evidence>
<dbReference type="EC" id="1.13.11.27" evidence="7"/>
<dbReference type="InterPro" id="IPR041735">
    <property type="entry name" value="4OHPhenylPyrv_dOase_C"/>
</dbReference>
<dbReference type="CDD" id="cd08342">
    <property type="entry name" value="HPPD_N_like"/>
    <property type="match status" value="1"/>
</dbReference>
<proteinExistence type="inferred from homology"/>
<organism evidence="7 8">
    <name type="scientific">Streptomyces fagopyri</name>
    <dbReference type="NCBI Taxonomy" id="2662397"/>
    <lineage>
        <taxon>Bacteria</taxon>
        <taxon>Bacillati</taxon>
        <taxon>Actinomycetota</taxon>
        <taxon>Actinomycetes</taxon>
        <taxon>Kitasatosporales</taxon>
        <taxon>Streptomycetaceae</taxon>
        <taxon>Streptomyces</taxon>
    </lineage>
</organism>
<comment type="cofactor">
    <cofactor evidence="5">
        <name>Fe cation</name>
        <dbReference type="ChEBI" id="CHEBI:24875"/>
    </cofactor>
    <text evidence="5">Binds 1 Fe cation per subunit.</text>
</comment>
<dbReference type="GO" id="GO:0046872">
    <property type="term" value="F:metal ion binding"/>
    <property type="evidence" value="ECO:0007669"/>
    <property type="project" value="UniProtKB-KW"/>
</dbReference>